<keyword evidence="6" id="KW-1185">Reference proteome</keyword>
<dbReference type="PROSITE" id="PS00022">
    <property type="entry name" value="EGF_1"/>
    <property type="match status" value="1"/>
</dbReference>
<dbReference type="AlphaFoldDB" id="A0A1J4KFC4"/>
<dbReference type="Pfam" id="PF01833">
    <property type="entry name" value="TIG"/>
    <property type="match status" value="1"/>
</dbReference>
<evidence type="ECO:0000256" key="1">
    <source>
        <dbReference type="SAM" id="Phobius"/>
    </source>
</evidence>
<dbReference type="InterPro" id="IPR002909">
    <property type="entry name" value="IPT_dom"/>
</dbReference>
<dbReference type="EMBL" id="MLAK01000678">
    <property type="protein sequence ID" value="OHT08077.1"/>
    <property type="molecule type" value="Genomic_DNA"/>
</dbReference>
<comment type="caution">
    <text evidence="5">The sequence shown here is derived from an EMBL/GenBank/DDBJ whole genome shotgun (WGS) entry which is preliminary data.</text>
</comment>
<dbReference type="Gene3D" id="2.60.40.10">
    <property type="entry name" value="Immunoglobulins"/>
    <property type="match status" value="1"/>
</dbReference>
<evidence type="ECO:0000313" key="5">
    <source>
        <dbReference type="EMBL" id="OHT08077.1"/>
    </source>
</evidence>
<dbReference type="SUPFAM" id="SSF81296">
    <property type="entry name" value="E set domains"/>
    <property type="match status" value="1"/>
</dbReference>
<evidence type="ECO:0000259" key="4">
    <source>
        <dbReference type="PROSITE" id="PS01186"/>
    </source>
</evidence>
<feature type="chain" id="PRO_5013244246" description="EGF-like domain-containing protein" evidence="2">
    <location>
        <begin position="17"/>
        <end position="245"/>
    </location>
</feature>
<keyword evidence="1" id="KW-0472">Membrane</keyword>
<feature type="transmembrane region" description="Helical" evidence="1">
    <location>
        <begin position="199"/>
        <end position="220"/>
    </location>
</feature>
<keyword evidence="1" id="KW-1133">Transmembrane helix</keyword>
<feature type="signal peptide" evidence="2">
    <location>
        <begin position="1"/>
        <end position="16"/>
    </location>
</feature>
<reference evidence="5" key="1">
    <citation type="submission" date="2016-10" db="EMBL/GenBank/DDBJ databases">
        <authorList>
            <person name="Benchimol M."/>
            <person name="Almeida L.G."/>
            <person name="Vasconcelos A.T."/>
            <person name="Perreira-Neves A."/>
            <person name="Rosa I.A."/>
            <person name="Tasca T."/>
            <person name="Bogo M.R."/>
            <person name="de Souza W."/>
        </authorList>
    </citation>
    <scope>NUCLEOTIDE SEQUENCE [LARGE SCALE GENOMIC DNA]</scope>
    <source>
        <strain evidence="5">K</strain>
    </source>
</reference>
<keyword evidence="2" id="KW-0732">Signal</keyword>
<accession>A0A1J4KFC4</accession>
<dbReference type="GeneID" id="94837906"/>
<dbReference type="Gene3D" id="2.10.25.10">
    <property type="entry name" value="Laminin"/>
    <property type="match status" value="1"/>
</dbReference>
<protein>
    <recommendedName>
        <fullName evidence="3 4">EGF-like domain-containing protein</fullName>
    </recommendedName>
</protein>
<sequence length="245" mass="27180">MFPYFLIFLFISQIAAEVENADSDDPIIDEEDEIFGGKIICENPNTIVGPNNKCVCKPGFNLGDPLSKFGCWTCNPECPHNSYCEHPGTCICKRGYSGKNCDPIYLTILSFQPNFGSSDGGIFVNASYNNGANGIPEKAYCRFGSEYVKAVLITNDTITCVMPQMLEGEYRFAISIDKRLWTSENLIFTVKNNGIFSKYLPVLIIGFIIVVVIGVIVYFANNTGVVLPSKNEKESFLNQKDDHSV</sequence>
<dbReference type="VEuPathDB" id="TrichDB:TRFO_23519"/>
<organism evidence="5 6">
    <name type="scientific">Tritrichomonas foetus</name>
    <dbReference type="NCBI Taxonomy" id="1144522"/>
    <lineage>
        <taxon>Eukaryota</taxon>
        <taxon>Metamonada</taxon>
        <taxon>Parabasalia</taxon>
        <taxon>Tritrichomonadida</taxon>
        <taxon>Tritrichomonadidae</taxon>
        <taxon>Tritrichomonas</taxon>
    </lineage>
</organism>
<dbReference type="OrthoDB" id="6130531at2759"/>
<dbReference type="InterPro" id="IPR000742">
    <property type="entry name" value="EGF"/>
</dbReference>
<name>A0A1J4KFC4_9EUKA</name>
<dbReference type="InterPro" id="IPR013783">
    <property type="entry name" value="Ig-like_fold"/>
</dbReference>
<proteinExistence type="predicted"/>
<evidence type="ECO:0000256" key="2">
    <source>
        <dbReference type="SAM" id="SignalP"/>
    </source>
</evidence>
<evidence type="ECO:0000313" key="6">
    <source>
        <dbReference type="Proteomes" id="UP000179807"/>
    </source>
</evidence>
<feature type="domain" description="EGF-like" evidence="3 4">
    <location>
        <begin position="90"/>
        <end position="101"/>
    </location>
</feature>
<keyword evidence="1" id="KW-0812">Transmembrane</keyword>
<dbReference type="InterPro" id="IPR014756">
    <property type="entry name" value="Ig_E-set"/>
</dbReference>
<dbReference type="Proteomes" id="UP000179807">
    <property type="component" value="Unassembled WGS sequence"/>
</dbReference>
<dbReference type="RefSeq" id="XP_068361213.1">
    <property type="nucleotide sequence ID" value="XM_068503202.1"/>
</dbReference>
<gene>
    <name evidence="5" type="ORF">TRFO_23519</name>
</gene>
<dbReference type="PROSITE" id="PS01186">
    <property type="entry name" value="EGF_2"/>
    <property type="match status" value="1"/>
</dbReference>
<evidence type="ECO:0000259" key="3">
    <source>
        <dbReference type="PROSITE" id="PS00022"/>
    </source>
</evidence>